<dbReference type="PANTHER" id="PTHR23236:SF25">
    <property type="entry name" value="RNA-BINDING PROTEIN 34"/>
    <property type="match status" value="1"/>
</dbReference>
<dbReference type="SUPFAM" id="SSF54928">
    <property type="entry name" value="RNA-binding domain, RBD"/>
    <property type="match status" value="1"/>
</dbReference>
<sequence length="612" mass="65752">MAKTDVQSGAGAVAPVVDAQKQKKQKKEKKNKDKLAGQPKSDEAKPASSGGGLFSLFGGKADDQLNDVFSKGAAYAIATPQPIASSSKVSAVAPTPASETKDESAGPSKKRRRQSVTSNAAASETNAEQAAGSSRPVEQAAPVSVGDEDSEAEEGDEELVHESLKKGSQKRQKKKAQKYVPAEETQQDRDRRTIFVGNLSLDVAKTKSGMNQLKAHILTFTPGAKIESVRLRSVPFATPTAGTGADDETEGAKRAKREKERAKAWREQQDVLKHGDKKQKEELDTSESFIDAKGKRKVAFIKKEFHTEADNCNAYVVFAHAPPDRPANLPPILDPFEAAQKALSADGSTFLGHVIRVDVVRLASSEGLASATNNLKKRDAWTAGSDPKKSVFVGGLDYAAKDEDVRVFFEELVKKERGAREGGGRYVESVRVVRDKQTQMGKGFAYVHFADAESVDEVLGLEPTSLKFAKKQLRVQRARTLPAAVPKTKTQPHASASTAKPASSAAKAPAVKPTSFKQTAIGPVPKGNPMLGEKIRGLSKEERKAAKSEDSDRQARRLAKKKLRGKMGAEVEKGAVKLIATKGEKASRKKVVAKKGRVRSSNALAKMKGSRA</sequence>
<dbReference type="InterPro" id="IPR000504">
    <property type="entry name" value="RRM_dom"/>
</dbReference>
<feature type="region of interest" description="Disordered" evidence="8">
    <location>
        <begin position="79"/>
        <end position="192"/>
    </location>
</feature>
<feature type="region of interest" description="Disordered" evidence="8">
    <location>
        <begin position="583"/>
        <end position="612"/>
    </location>
</feature>
<dbReference type="SMART" id="SM00360">
    <property type="entry name" value="RRM"/>
    <property type="match status" value="1"/>
</dbReference>
<keyword evidence="11" id="KW-1185">Reference proteome</keyword>
<reference evidence="10" key="1">
    <citation type="submission" date="2023-02" db="EMBL/GenBank/DDBJ databases">
        <title>Identification and recombinant expression of a fungal hydrolase from Papiliotrema laurentii that hydrolyzes apple cutin and clears colloidal polyester polyurethane.</title>
        <authorList>
            <consortium name="DOE Joint Genome Institute"/>
            <person name="Roman V.A."/>
            <person name="Bojanowski C."/>
            <person name="Crable B.R."/>
            <person name="Wagner D.N."/>
            <person name="Hung C.S."/>
            <person name="Nadeau L.J."/>
            <person name="Schratz L."/>
            <person name="Haridas S."/>
            <person name="Pangilinan J."/>
            <person name="Lipzen A."/>
            <person name="Na H."/>
            <person name="Yan M."/>
            <person name="Ng V."/>
            <person name="Grigoriev I.V."/>
            <person name="Spatafora J.W."/>
            <person name="Barlow D."/>
            <person name="Biffinger J."/>
            <person name="Kelley-Loughnane N."/>
            <person name="Varaljay V.A."/>
            <person name="Crookes-Goodson W.J."/>
        </authorList>
    </citation>
    <scope>NUCLEOTIDE SEQUENCE</scope>
    <source>
        <strain evidence="10">5307AH</strain>
    </source>
</reference>
<evidence type="ECO:0000256" key="4">
    <source>
        <dbReference type="ARBA" id="ARBA00015520"/>
    </source>
</evidence>
<dbReference type="GO" id="GO:0019843">
    <property type="term" value="F:rRNA binding"/>
    <property type="evidence" value="ECO:0007669"/>
    <property type="project" value="TreeGrafter"/>
</dbReference>
<evidence type="ECO:0000256" key="5">
    <source>
        <dbReference type="ARBA" id="ARBA00022884"/>
    </source>
</evidence>
<feature type="region of interest" description="Disordered" evidence="8">
    <location>
        <begin position="237"/>
        <end position="259"/>
    </location>
</feature>
<proteinExistence type="inferred from homology"/>
<dbReference type="AlphaFoldDB" id="A0AAD9FWU1"/>
<feature type="compositionally biased region" description="Basic residues" evidence="8">
    <location>
        <begin position="556"/>
        <end position="565"/>
    </location>
</feature>
<feature type="compositionally biased region" description="Basic residues" evidence="8">
    <location>
        <begin position="587"/>
        <end position="598"/>
    </location>
</feature>
<evidence type="ECO:0000256" key="1">
    <source>
        <dbReference type="ARBA" id="ARBA00002475"/>
    </source>
</evidence>
<comment type="similarity">
    <text evidence="3">Belongs to the RRM RBM34 family.</text>
</comment>
<feature type="compositionally biased region" description="Low complexity" evidence="8">
    <location>
        <begin position="117"/>
        <end position="131"/>
    </location>
</feature>
<dbReference type="InterPro" id="IPR012677">
    <property type="entry name" value="Nucleotide-bd_a/b_plait_sf"/>
</dbReference>
<gene>
    <name evidence="10" type="ORF">DB88DRAFT_478299</name>
</gene>
<comment type="subcellular location">
    <subcellularLocation>
        <location evidence="2">Nucleus</location>
        <location evidence="2">Nucleolus</location>
    </subcellularLocation>
</comment>
<protein>
    <recommendedName>
        <fullName evidence="4">Nucleolar protein 12</fullName>
    </recommendedName>
</protein>
<name>A0AAD9FWU1_PAPLA</name>
<comment type="function">
    <text evidence="1">Involved in pre-25S rRNA processing.</text>
</comment>
<evidence type="ECO:0000256" key="2">
    <source>
        <dbReference type="ARBA" id="ARBA00004604"/>
    </source>
</evidence>
<keyword evidence="5 7" id="KW-0694">RNA-binding</keyword>
<comment type="caution">
    <text evidence="10">The sequence shown here is derived from an EMBL/GenBank/DDBJ whole genome shotgun (WGS) entry which is preliminary data.</text>
</comment>
<evidence type="ECO:0000313" key="11">
    <source>
        <dbReference type="Proteomes" id="UP001182556"/>
    </source>
</evidence>
<accession>A0AAD9FWU1</accession>
<dbReference type="EMBL" id="JAODAN010000001">
    <property type="protein sequence ID" value="KAK1927520.1"/>
    <property type="molecule type" value="Genomic_DNA"/>
</dbReference>
<evidence type="ECO:0000259" key="9">
    <source>
        <dbReference type="PROSITE" id="PS50102"/>
    </source>
</evidence>
<dbReference type="PANTHER" id="PTHR23236">
    <property type="entry name" value="EUKARYOTIC TRANSLATION INITIATION FACTOR 4B/4H"/>
    <property type="match status" value="1"/>
</dbReference>
<organism evidence="10 11">
    <name type="scientific">Papiliotrema laurentii</name>
    <name type="common">Cryptococcus laurentii</name>
    <dbReference type="NCBI Taxonomy" id="5418"/>
    <lineage>
        <taxon>Eukaryota</taxon>
        <taxon>Fungi</taxon>
        <taxon>Dikarya</taxon>
        <taxon>Basidiomycota</taxon>
        <taxon>Agaricomycotina</taxon>
        <taxon>Tremellomycetes</taxon>
        <taxon>Tremellales</taxon>
        <taxon>Rhynchogastremaceae</taxon>
        <taxon>Papiliotrema</taxon>
    </lineage>
</organism>
<dbReference type="Proteomes" id="UP001182556">
    <property type="component" value="Unassembled WGS sequence"/>
</dbReference>
<dbReference type="Gene3D" id="3.30.70.330">
    <property type="match status" value="2"/>
</dbReference>
<feature type="compositionally biased region" description="Basic residues" evidence="8">
    <location>
        <begin position="167"/>
        <end position="177"/>
    </location>
</feature>
<evidence type="ECO:0000256" key="7">
    <source>
        <dbReference type="PROSITE-ProRule" id="PRU00176"/>
    </source>
</evidence>
<dbReference type="PROSITE" id="PS50102">
    <property type="entry name" value="RRM"/>
    <property type="match status" value="1"/>
</dbReference>
<evidence type="ECO:0000313" key="10">
    <source>
        <dbReference type="EMBL" id="KAK1927520.1"/>
    </source>
</evidence>
<feature type="compositionally biased region" description="Acidic residues" evidence="8">
    <location>
        <begin position="146"/>
        <end position="157"/>
    </location>
</feature>
<feature type="region of interest" description="Disordered" evidence="8">
    <location>
        <begin position="480"/>
        <end position="570"/>
    </location>
</feature>
<dbReference type="InterPro" id="IPR035979">
    <property type="entry name" value="RBD_domain_sf"/>
</dbReference>
<feature type="compositionally biased region" description="Basic and acidic residues" evidence="8">
    <location>
        <begin position="533"/>
        <end position="555"/>
    </location>
</feature>
<feature type="compositionally biased region" description="Basic and acidic residues" evidence="8">
    <location>
        <begin position="250"/>
        <end position="259"/>
    </location>
</feature>
<evidence type="ECO:0000256" key="3">
    <source>
        <dbReference type="ARBA" id="ARBA00007077"/>
    </source>
</evidence>
<feature type="compositionally biased region" description="Basic and acidic residues" evidence="8">
    <location>
        <begin position="30"/>
        <end position="45"/>
    </location>
</feature>
<evidence type="ECO:0000256" key="6">
    <source>
        <dbReference type="ARBA" id="ARBA00023242"/>
    </source>
</evidence>
<dbReference type="GO" id="GO:0005730">
    <property type="term" value="C:nucleolus"/>
    <property type="evidence" value="ECO:0007669"/>
    <property type="project" value="UniProtKB-SubCell"/>
</dbReference>
<feature type="region of interest" description="Disordered" evidence="8">
    <location>
        <begin position="1"/>
        <end position="57"/>
    </location>
</feature>
<feature type="domain" description="RRM" evidence="9">
    <location>
        <begin position="389"/>
        <end position="480"/>
    </location>
</feature>
<feature type="compositionally biased region" description="Low complexity" evidence="8">
    <location>
        <begin position="494"/>
        <end position="515"/>
    </location>
</feature>
<dbReference type="GO" id="GO:0000463">
    <property type="term" value="P:maturation of LSU-rRNA from tricistronic rRNA transcript (SSU-rRNA, 5.8S rRNA, LSU-rRNA)"/>
    <property type="evidence" value="ECO:0007669"/>
    <property type="project" value="TreeGrafter"/>
</dbReference>
<keyword evidence="6" id="KW-0539">Nucleus</keyword>
<evidence type="ECO:0000256" key="8">
    <source>
        <dbReference type="SAM" id="MobiDB-lite"/>
    </source>
</evidence>